<sequence length="120" mass="13751">MQPSEVPQSTCFNKTPSHRSNRQKWIWSFQRLKAILAAPHLMRDLPRASHKAKTFGLEAFHSLLMHFAPKSSKFTYEGMLLRTKIAALHYNENSGRGILTDPSGAQRISQRFSQGEKNRL</sequence>
<reference evidence="1" key="1">
    <citation type="submission" date="2020-05" db="EMBL/GenBank/DDBJ databases">
        <title>Large-scale comparative analyses of tick genomes elucidate their genetic diversity and vector capacities.</title>
        <authorList>
            <person name="Jia N."/>
            <person name="Wang J."/>
            <person name="Shi W."/>
            <person name="Du L."/>
            <person name="Sun Y."/>
            <person name="Zhan W."/>
            <person name="Jiang J."/>
            <person name="Wang Q."/>
            <person name="Zhang B."/>
            <person name="Ji P."/>
            <person name="Sakyi L.B."/>
            <person name="Cui X."/>
            <person name="Yuan T."/>
            <person name="Jiang B."/>
            <person name="Yang W."/>
            <person name="Lam T.T.-Y."/>
            <person name="Chang Q."/>
            <person name="Ding S."/>
            <person name="Wang X."/>
            <person name="Zhu J."/>
            <person name="Ruan X."/>
            <person name="Zhao L."/>
            <person name="Wei J."/>
            <person name="Que T."/>
            <person name="Du C."/>
            <person name="Cheng J."/>
            <person name="Dai P."/>
            <person name="Han X."/>
            <person name="Huang E."/>
            <person name="Gao Y."/>
            <person name="Liu J."/>
            <person name="Shao H."/>
            <person name="Ye R."/>
            <person name="Li L."/>
            <person name="Wei W."/>
            <person name="Wang X."/>
            <person name="Wang C."/>
            <person name="Yang T."/>
            <person name="Huo Q."/>
            <person name="Li W."/>
            <person name="Guo W."/>
            <person name="Chen H."/>
            <person name="Zhou L."/>
            <person name="Ni X."/>
            <person name="Tian J."/>
            <person name="Zhou Y."/>
            <person name="Sheng Y."/>
            <person name="Liu T."/>
            <person name="Pan Y."/>
            <person name="Xia L."/>
            <person name="Li J."/>
            <person name="Zhao F."/>
            <person name="Cao W."/>
        </authorList>
    </citation>
    <scope>NUCLEOTIDE SEQUENCE</scope>
    <source>
        <strain evidence="1">Dsil-2018</strain>
    </source>
</reference>
<evidence type="ECO:0000313" key="2">
    <source>
        <dbReference type="Proteomes" id="UP000821865"/>
    </source>
</evidence>
<dbReference type="EMBL" id="CM023472">
    <property type="protein sequence ID" value="KAH7960853.1"/>
    <property type="molecule type" value="Genomic_DNA"/>
</dbReference>
<gene>
    <name evidence="1" type="ORF">HPB49_024012</name>
</gene>
<organism evidence="1 2">
    <name type="scientific">Dermacentor silvarum</name>
    <name type="common">Tick</name>
    <dbReference type="NCBI Taxonomy" id="543639"/>
    <lineage>
        <taxon>Eukaryota</taxon>
        <taxon>Metazoa</taxon>
        <taxon>Ecdysozoa</taxon>
        <taxon>Arthropoda</taxon>
        <taxon>Chelicerata</taxon>
        <taxon>Arachnida</taxon>
        <taxon>Acari</taxon>
        <taxon>Parasitiformes</taxon>
        <taxon>Ixodida</taxon>
        <taxon>Ixodoidea</taxon>
        <taxon>Ixodidae</taxon>
        <taxon>Rhipicephalinae</taxon>
        <taxon>Dermacentor</taxon>
    </lineage>
</organism>
<comment type="caution">
    <text evidence="1">The sequence shown here is derived from an EMBL/GenBank/DDBJ whole genome shotgun (WGS) entry which is preliminary data.</text>
</comment>
<keyword evidence="2" id="KW-1185">Reference proteome</keyword>
<name>A0ACB8D941_DERSI</name>
<accession>A0ACB8D941</accession>
<protein>
    <submittedName>
        <fullName evidence="1">Uncharacterized protein</fullName>
    </submittedName>
</protein>
<dbReference type="Proteomes" id="UP000821865">
    <property type="component" value="Chromosome 3"/>
</dbReference>
<evidence type="ECO:0000313" key="1">
    <source>
        <dbReference type="EMBL" id="KAH7960853.1"/>
    </source>
</evidence>
<proteinExistence type="predicted"/>